<dbReference type="EMBL" id="CP002798">
    <property type="protein sequence ID" value="AEG50066.1"/>
    <property type="molecule type" value="Genomic_DNA"/>
</dbReference>
<accession>F6EYB3</accession>
<gene>
    <name evidence="1" type="ORF">Sphch_2405</name>
</gene>
<proteinExistence type="predicted"/>
<dbReference type="Proteomes" id="UP000007150">
    <property type="component" value="Chromosome 1"/>
</dbReference>
<sequence length="111" mass="12277">MAVRIEPIPETVRVRISGDIETVLSVPYEDDDRFLVGLSDGTLLVGSYDDNLRCKFDVARDGAGIIQFDNGAAVINWKVEWATVSAYNATMVELPDPTPMPLLPDLENLMH</sequence>
<protein>
    <submittedName>
        <fullName evidence="1">Uncharacterized protein</fullName>
    </submittedName>
</protein>
<evidence type="ECO:0000313" key="1">
    <source>
        <dbReference type="EMBL" id="AEG50066.1"/>
    </source>
</evidence>
<evidence type="ECO:0000313" key="2">
    <source>
        <dbReference type="Proteomes" id="UP000007150"/>
    </source>
</evidence>
<keyword evidence="2" id="KW-1185">Reference proteome</keyword>
<dbReference type="AlphaFoldDB" id="F6EYB3"/>
<dbReference type="STRING" id="690566.Sphch_2405"/>
<dbReference type="HOGENOM" id="CLU_2248396_0_0_5"/>
<dbReference type="KEGG" id="sch:Sphch_2405"/>
<organism evidence="1 2">
    <name type="scientific">Sphingobium chlorophenolicum L-1</name>
    <dbReference type="NCBI Taxonomy" id="690566"/>
    <lineage>
        <taxon>Bacteria</taxon>
        <taxon>Pseudomonadati</taxon>
        <taxon>Pseudomonadota</taxon>
        <taxon>Alphaproteobacteria</taxon>
        <taxon>Sphingomonadales</taxon>
        <taxon>Sphingomonadaceae</taxon>
        <taxon>Sphingobium</taxon>
    </lineage>
</organism>
<dbReference type="RefSeq" id="WP_013848306.1">
    <property type="nucleotide sequence ID" value="NC_015593.1"/>
</dbReference>
<reference evidence="1 2" key="1">
    <citation type="submission" date="2011-05" db="EMBL/GenBank/DDBJ databases">
        <title>Complete sequence of chromosome 1 of Sphingobium chlorophenolicum L-1.</title>
        <authorList>
            <consortium name="US DOE Joint Genome Institute"/>
            <person name="Lucas S."/>
            <person name="Han J."/>
            <person name="Lapidus A."/>
            <person name="Cheng J.-F."/>
            <person name="Goodwin L."/>
            <person name="Pitluck S."/>
            <person name="Peters L."/>
            <person name="Daligault H."/>
            <person name="Han C."/>
            <person name="Tapia R."/>
            <person name="Land M."/>
            <person name="Hauser L."/>
            <person name="Kyrpides N."/>
            <person name="Ivanova N."/>
            <person name="Pagani I."/>
            <person name="Turner P."/>
            <person name="Copley S."/>
            <person name="Woyke T."/>
        </authorList>
    </citation>
    <scope>NUCLEOTIDE SEQUENCE [LARGE SCALE GENOMIC DNA]</scope>
    <source>
        <strain evidence="1 2">L-1</strain>
    </source>
</reference>
<name>F6EYB3_SPHCR</name>